<accession>A0A0B0NK57</accession>
<organism evidence="1 2">
    <name type="scientific">Gossypium arboreum</name>
    <name type="common">Tree cotton</name>
    <name type="synonym">Gossypium nanking</name>
    <dbReference type="NCBI Taxonomy" id="29729"/>
    <lineage>
        <taxon>Eukaryota</taxon>
        <taxon>Viridiplantae</taxon>
        <taxon>Streptophyta</taxon>
        <taxon>Embryophyta</taxon>
        <taxon>Tracheophyta</taxon>
        <taxon>Spermatophyta</taxon>
        <taxon>Magnoliopsida</taxon>
        <taxon>eudicotyledons</taxon>
        <taxon>Gunneridae</taxon>
        <taxon>Pentapetalae</taxon>
        <taxon>rosids</taxon>
        <taxon>malvids</taxon>
        <taxon>Malvales</taxon>
        <taxon>Malvaceae</taxon>
        <taxon>Malvoideae</taxon>
        <taxon>Gossypium</taxon>
    </lineage>
</organism>
<evidence type="ECO:0000313" key="1">
    <source>
        <dbReference type="EMBL" id="KHG14913.1"/>
    </source>
</evidence>
<reference evidence="2" key="1">
    <citation type="submission" date="2014-09" db="EMBL/GenBank/DDBJ databases">
        <authorList>
            <person name="Mudge J."/>
            <person name="Ramaraj T."/>
            <person name="Lindquist I.E."/>
            <person name="Bharti A.K."/>
            <person name="Sundararajan A."/>
            <person name="Cameron C.T."/>
            <person name="Woodward J.E."/>
            <person name="May G.D."/>
            <person name="Brubaker C."/>
            <person name="Broadhvest J."/>
            <person name="Wilkins T.A."/>
        </authorList>
    </citation>
    <scope>NUCLEOTIDE SEQUENCE</scope>
    <source>
        <strain evidence="2">cv. AKA8401</strain>
    </source>
</reference>
<sequence>MFNVDYDESQFRKV</sequence>
<dbReference type="EMBL" id="KN402594">
    <property type="protein sequence ID" value="KHG14913.1"/>
    <property type="molecule type" value="Genomic_DNA"/>
</dbReference>
<keyword evidence="2" id="KW-1185">Reference proteome</keyword>
<protein>
    <submittedName>
        <fullName evidence="1">Uncharacterized protein</fullName>
    </submittedName>
</protein>
<gene>
    <name evidence="1" type="ORF">F383_18472</name>
</gene>
<evidence type="ECO:0000313" key="2">
    <source>
        <dbReference type="Proteomes" id="UP000032142"/>
    </source>
</evidence>
<proteinExistence type="predicted"/>
<name>A0A0B0NK57_GOSAR</name>
<dbReference type="Proteomes" id="UP000032142">
    <property type="component" value="Unassembled WGS sequence"/>
</dbReference>